<dbReference type="InterPro" id="IPR000595">
    <property type="entry name" value="cNMP-bd_dom"/>
</dbReference>
<dbReference type="InterPro" id="IPR003938">
    <property type="entry name" value="K_chnl_volt-dep_EAG/ELK/ERG"/>
</dbReference>
<feature type="domain" description="Cyclic nucleotide-binding" evidence="14">
    <location>
        <begin position="431"/>
        <end position="542"/>
    </location>
</feature>
<dbReference type="Gene3D" id="1.10.287.70">
    <property type="match status" value="1"/>
</dbReference>
<dbReference type="Gene3D" id="1.10.287.630">
    <property type="entry name" value="Helix hairpin bin"/>
    <property type="match status" value="1"/>
</dbReference>
<comment type="caution">
    <text evidence="15">The sequence shown here is derived from an EMBL/GenBank/DDBJ whole genome shotgun (WGS) entry which is preliminary data.</text>
</comment>
<dbReference type="GO" id="GO:0005886">
    <property type="term" value="C:plasma membrane"/>
    <property type="evidence" value="ECO:0007669"/>
    <property type="project" value="TreeGrafter"/>
</dbReference>
<evidence type="ECO:0000256" key="10">
    <source>
        <dbReference type="ARBA" id="ARBA00023136"/>
    </source>
</evidence>
<dbReference type="AlphaFoldDB" id="A0AAE0BK24"/>
<keyword evidence="8 13" id="KW-1133">Transmembrane helix</keyword>
<feature type="region of interest" description="Disordered" evidence="12">
    <location>
        <begin position="1"/>
        <end position="61"/>
    </location>
</feature>
<dbReference type="Proteomes" id="UP001190700">
    <property type="component" value="Unassembled WGS sequence"/>
</dbReference>
<dbReference type="GO" id="GO:0034702">
    <property type="term" value="C:monoatomic ion channel complex"/>
    <property type="evidence" value="ECO:0007669"/>
    <property type="project" value="UniProtKB-KW"/>
</dbReference>
<evidence type="ECO:0000256" key="11">
    <source>
        <dbReference type="ARBA" id="ARBA00023303"/>
    </source>
</evidence>
<evidence type="ECO:0000256" key="4">
    <source>
        <dbReference type="ARBA" id="ARBA00022692"/>
    </source>
</evidence>
<evidence type="ECO:0000313" key="15">
    <source>
        <dbReference type="EMBL" id="KAK3238061.1"/>
    </source>
</evidence>
<evidence type="ECO:0000313" key="16">
    <source>
        <dbReference type="Proteomes" id="UP001190700"/>
    </source>
</evidence>
<keyword evidence="9" id="KW-0406">Ion transport</keyword>
<evidence type="ECO:0000256" key="9">
    <source>
        <dbReference type="ARBA" id="ARBA00023065"/>
    </source>
</evidence>
<feature type="compositionally biased region" description="Low complexity" evidence="12">
    <location>
        <begin position="590"/>
        <end position="609"/>
    </location>
</feature>
<evidence type="ECO:0000256" key="1">
    <source>
        <dbReference type="ARBA" id="ARBA00004141"/>
    </source>
</evidence>
<dbReference type="PRINTS" id="PR01463">
    <property type="entry name" value="EAGCHANLFMLY"/>
</dbReference>
<accession>A0AAE0BK24</accession>
<keyword evidence="4 13" id="KW-0812">Transmembrane</keyword>
<dbReference type="SUPFAM" id="SSF51206">
    <property type="entry name" value="cAMP-binding domain-like"/>
    <property type="match status" value="1"/>
</dbReference>
<evidence type="ECO:0000256" key="5">
    <source>
        <dbReference type="ARBA" id="ARBA00022826"/>
    </source>
</evidence>
<dbReference type="GO" id="GO:0005249">
    <property type="term" value="F:voltage-gated potassium channel activity"/>
    <property type="evidence" value="ECO:0007669"/>
    <property type="project" value="InterPro"/>
</dbReference>
<reference evidence="15 16" key="1">
    <citation type="journal article" date="2015" name="Genome Biol. Evol.">
        <title>Comparative Genomics of a Bacterivorous Green Alga Reveals Evolutionary Causalities and Consequences of Phago-Mixotrophic Mode of Nutrition.</title>
        <authorList>
            <person name="Burns J.A."/>
            <person name="Paasch A."/>
            <person name="Narechania A."/>
            <person name="Kim E."/>
        </authorList>
    </citation>
    <scope>NUCLEOTIDE SEQUENCE [LARGE SCALE GENOMIC DNA]</scope>
    <source>
        <strain evidence="15 16">PLY_AMNH</strain>
    </source>
</reference>
<dbReference type="Gene3D" id="2.60.120.10">
    <property type="entry name" value="Jelly Rolls"/>
    <property type="match status" value="1"/>
</dbReference>
<dbReference type="GO" id="GO:0042391">
    <property type="term" value="P:regulation of membrane potential"/>
    <property type="evidence" value="ECO:0007669"/>
    <property type="project" value="TreeGrafter"/>
</dbReference>
<keyword evidence="10 13" id="KW-0472">Membrane</keyword>
<evidence type="ECO:0000256" key="8">
    <source>
        <dbReference type="ARBA" id="ARBA00022989"/>
    </source>
</evidence>
<evidence type="ECO:0000256" key="7">
    <source>
        <dbReference type="ARBA" id="ARBA00022958"/>
    </source>
</evidence>
<dbReference type="InterPro" id="IPR050818">
    <property type="entry name" value="KCNH_animal-type"/>
</dbReference>
<keyword evidence="5" id="KW-0631">Potassium channel</keyword>
<evidence type="ECO:0000256" key="2">
    <source>
        <dbReference type="ARBA" id="ARBA00022448"/>
    </source>
</evidence>
<dbReference type="EMBL" id="LGRX02034344">
    <property type="protein sequence ID" value="KAK3238061.1"/>
    <property type="molecule type" value="Genomic_DNA"/>
</dbReference>
<proteinExistence type="predicted"/>
<dbReference type="PANTHER" id="PTHR10217:SF435">
    <property type="entry name" value="POTASSIUM VOLTAGE-GATED CHANNEL PROTEIN EAG"/>
    <property type="match status" value="1"/>
</dbReference>
<gene>
    <name evidence="15" type="ORF">CYMTET_51902</name>
</gene>
<feature type="transmembrane region" description="Helical" evidence="13">
    <location>
        <begin position="328"/>
        <end position="355"/>
    </location>
</feature>
<keyword evidence="16" id="KW-1185">Reference proteome</keyword>
<sequence length="724" mass="81976">MATVNAYLRTNSKLNKMVNKSSKPKPSPGRPSKSPNKAVSAPTSPEVTLGRVQLTTEGEAGRTLEEDDVVSAARMERDAFEDKPKVTGSKKKAHKYTVFPTAPWLRYWDIVTAALLTYTAIGTPYEVAFLGTKLDTMFGINRLIDLCFMFDLVLQFFLGYWDENTDRWVLDLPTIQHKYLASWFLLDIVSIFPFDMLGIFLKSGSLSSFRIFRVIRLLRLAKLLRIMRAARIWQRIESSMAINYSVMELWRFMVLALLTAHWLACGFKMVLTVESPDLTWESVYNDNNGFGKVNSAGAEYVVALYWAIMTMSTIGYGDVVPVTDLERVYAVFAMLTGASLYAYIVGGVCGIVATMDADTTEFYQRMDGLNAFMQEKRLPPVLRARLRDYFRYRRHNRTIQDQHSLLEEMSPLLRCDVASHAHARWMAKIHFFRGSSKEFKSEVALALKNETFTPNEYVFREDDLADRMFIVEKGVVAAKGHIFMSSTVFGEDGFLKETLRRGYLATTLTYAVLFSLSKDTLEAMLVSYPQVRRLMHKHILRARIRRGIIAYSRAINNRSDTLNGLFGFQPEVGVPSTEIKGESPEAKAGASTSNSAAETAETHTSSVSEPPASLEQTRALHDLEQTRALELVRALREKELETFNTEKMGFQGFLKHSNNESLKSTTKKEIEKLEASIQNQINVNFASLTTLMKQEFEKLGDRITVLEQGNLHTFPLEDSSLRAP</sequence>
<feature type="transmembrane region" description="Helical" evidence="13">
    <location>
        <begin position="297"/>
        <end position="316"/>
    </location>
</feature>
<name>A0AAE0BK24_9CHLO</name>
<keyword evidence="7" id="KW-0630">Potassium</keyword>
<comment type="subcellular location">
    <subcellularLocation>
        <location evidence="1">Membrane</location>
        <topology evidence="1">Multi-pass membrane protein</topology>
    </subcellularLocation>
</comment>
<dbReference type="SMART" id="SM00100">
    <property type="entry name" value="cNMP"/>
    <property type="match status" value="1"/>
</dbReference>
<dbReference type="CDD" id="cd00038">
    <property type="entry name" value="CAP_ED"/>
    <property type="match status" value="1"/>
</dbReference>
<feature type="transmembrane region" description="Helical" evidence="13">
    <location>
        <begin position="143"/>
        <end position="161"/>
    </location>
</feature>
<dbReference type="InterPro" id="IPR018490">
    <property type="entry name" value="cNMP-bd_dom_sf"/>
</dbReference>
<dbReference type="PROSITE" id="PS50042">
    <property type="entry name" value="CNMP_BINDING_3"/>
    <property type="match status" value="1"/>
</dbReference>
<dbReference type="InterPro" id="IPR014710">
    <property type="entry name" value="RmlC-like_jellyroll"/>
</dbReference>
<feature type="transmembrane region" description="Helical" evidence="13">
    <location>
        <begin position="181"/>
        <end position="201"/>
    </location>
</feature>
<evidence type="ECO:0000259" key="14">
    <source>
        <dbReference type="PROSITE" id="PS50042"/>
    </source>
</evidence>
<dbReference type="Pfam" id="PF00520">
    <property type="entry name" value="Ion_trans"/>
    <property type="match status" value="1"/>
</dbReference>
<dbReference type="Pfam" id="PF00027">
    <property type="entry name" value="cNMP_binding"/>
    <property type="match status" value="1"/>
</dbReference>
<dbReference type="InterPro" id="IPR005821">
    <property type="entry name" value="Ion_trans_dom"/>
</dbReference>
<feature type="transmembrane region" description="Helical" evidence="13">
    <location>
        <begin position="249"/>
        <end position="271"/>
    </location>
</feature>
<keyword evidence="3" id="KW-0633">Potassium transport</keyword>
<evidence type="ECO:0000256" key="12">
    <source>
        <dbReference type="SAM" id="MobiDB-lite"/>
    </source>
</evidence>
<protein>
    <recommendedName>
        <fullName evidence="14">Cyclic nucleotide-binding domain-containing protein</fullName>
    </recommendedName>
</protein>
<dbReference type="FunFam" id="1.10.287.70:FF:000123">
    <property type="entry name" value="Potassium channel KAT3"/>
    <property type="match status" value="1"/>
</dbReference>
<organism evidence="15 16">
    <name type="scientific">Cymbomonas tetramitiformis</name>
    <dbReference type="NCBI Taxonomy" id="36881"/>
    <lineage>
        <taxon>Eukaryota</taxon>
        <taxon>Viridiplantae</taxon>
        <taxon>Chlorophyta</taxon>
        <taxon>Pyramimonadophyceae</taxon>
        <taxon>Pyramimonadales</taxon>
        <taxon>Pyramimonadaceae</taxon>
        <taxon>Cymbomonas</taxon>
    </lineage>
</organism>
<dbReference type="SUPFAM" id="SSF81324">
    <property type="entry name" value="Voltage-gated potassium channels"/>
    <property type="match status" value="1"/>
</dbReference>
<evidence type="ECO:0000256" key="13">
    <source>
        <dbReference type="SAM" id="Phobius"/>
    </source>
</evidence>
<evidence type="ECO:0000256" key="6">
    <source>
        <dbReference type="ARBA" id="ARBA00022882"/>
    </source>
</evidence>
<keyword evidence="2" id="KW-0813">Transport</keyword>
<keyword evidence="11" id="KW-0407">Ion channel</keyword>
<evidence type="ECO:0000256" key="3">
    <source>
        <dbReference type="ARBA" id="ARBA00022538"/>
    </source>
</evidence>
<keyword evidence="6" id="KW-0851">Voltage-gated channel</keyword>
<dbReference type="PANTHER" id="PTHR10217">
    <property type="entry name" value="VOLTAGE AND LIGAND GATED POTASSIUM CHANNEL"/>
    <property type="match status" value="1"/>
</dbReference>
<feature type="region of interest" description="Disordered" evidence="12">
    <location>
        <begin position="576"/>
        <end position="613"/>
    </location>
</feature>